<name>A0A9N8RTA8_9BURK</name>
<dbReference type="EMBL" id="CAJQZC010000001">
    <property type="protein sequence ID" value="CAG4887975.1"/>
    <property type="molecule type" value="Genomic_DNA"/>
</dbReference>
<evidence type="ECO:0000256" key="1">
    <source>
        <dbReference type="ARBA" id="ARBA00004141"/>
    </source>
</evidence>
<feature type="transmembrane region" description="Helical" evidence="5">
    <location>
        <begin position="170"/>
        <end position="188"/>
    </location>
</feature>
<keyword evidence="3 5" id="KW-1133">Transmembrane helix</keyword>
<keyword evidence="8" id="KW-1185">Reference proteome</keyword>
<dbReference type="CDD" id="cd17371">
    <property type="entry name" value="MFS_MucK"/>
    <property type="match status" value="1"/>
</dbReference>
<dbReference type="PROSITE" id="PS00216">
    <property type="entry name" value="SUGAR_TRANSPORT_1"/>
    <property type="match status" value="1"/>
</dbReference>
<dbReference type="InterPro" id="IPR005829">
    <property type="entry name" value="Sugar_transporter_CS"/>
</dbReference>
<dbReference type="PANTHER" id="PTHR23508">
    <property type="entry name" value="CARBOXYLIC ACID TRANSPORTER PROTEIN HOMOLOG"/>
    <property type="match status" value="1"/>
</dbReference>
<feature type="transmembrane region" description="Helical" evidence="5">
    <location>
        <begin position="114"/>
        <end position="131"/>
    </location>
</feature>
<reference evidence="7" key="1">
    <citation type="submission" date="2021-04" db="EMBL/GenBank/DDBJ databases">
        <authorList>
            <person name="Vanwijnsberghe S."/>
        </authorList>
    </citation>
    <scope>NUCLEOTIDE SEQUENCE</scope>
    <source>
        <strain evidence="7">LMG 31841</strain>
    </source>
</reference>
<feature type="transmembrane region" description="Helical" evidence="5">
    <location>
        <begin position="20"/>
        <end position="45"/>
    </location>
</feature>
<keyword evidence="2 5" id="KW-0812">Transmembrane</keyword>
<dbReference type="PROSITE" id="PS00217">
    <property type="entry name" value="SUGAR_TRANSPORT_2"/>
    <property type="match status" value="1"/>
</dbReference>
<feature type="transmembrane region" description="Helical" evidence="5">
    <location>
        <begin position="292"/>
        <end position="310"/>
    </location>
</feature>
<evidence type="ECO:0000313" key="7">
    <source>
        <dbReference type="EMBL" id="CAG4887975.1"/>
    </source>
</evidence>
<evidence type="ECO:0000256" key="5">
    <source>
        <dbReference type="SAM" id="Phobius"/>
    </source>
</evidence>
<dbReference type="AlphaFoldDB" id="A0A9N8RTA8"/>
<dbReference type="InterPro" id="IPR011701">
    <property type="entry name" value="MFS"/>
</dbReference>
<evidence type="ECO:0000256" key="4">
    <source>
        <dbReference type="ARBA" id="ARBA00023136"/>
    </source>
</evidence>
<comment type="subcellular location">
    <subcellularLocation>
        <location evidence="1">Membrane</location>
        <topology evidence="1">Multi-pass membrane protein</topology>
    </subcellularLocation>
</comment>
<evidence type="ECO:0000259" key="6">
    <source>
        <dbReference type="PROSITE" id="PS50850"/>
    </source>
</evidence>
<proteinExistence type="predicted"/>
<dbReference type="PANTHER" id="PTHR23508:SF10">
    <property type="entry name" value="CARBOXYLIC ACID TRANSPORTER PROTEIN HOMOLOG"/>
    <property type="match status" value="1"/>
</dbReference>
<feature type="transmembrane region" description="Helical" evidence="5">
    <location>
        <begin position="84"/>
        <end position="102"/>
    </location>
</feature>
<organism evidence="7 8">
    <name type="scientific">Paraburkholderia saeva</name>
    <dbReference type="NCBI Taxonomy" id="2777537"/>
    <lineage>
        <taxon>Bacteria</taxon>
        <taxon>Pseudomonadati</taxon>
        <taxon>Pseudomonadota</taxon>
        <taxon>Betaproteobacteria</taxon>
        <taxon>Burkholderiales</taxon>
        <taxon>Burkholderiaceae</taxon>
        <taxon>Paraburkholderia</taxon>
    </lineage>
</organism>
<feature type="transmembrane region" description="Helical" evidence="5">
    <location>
        <begin position="229"/>
        <end position="251"/>
    </location>
</feature>
<dbReference type="GO" id="GO:0005886">
    <property type="term" value="C:plasma membrane"/>
    <property type="evidence" value="ECO:0007669"/>
    <property type="project" value="TreeGrafter"/>
</dbReference>
<keyword evidence="4 5" id="KW-0472">Membrane</keyword>
<dbReference type="Proteomes" id="UP000789704">
    <property type="component" value="Unassembled WGS sequence"/>
</dbReference>
<sequence>MATWYGSMNPPQKRTFWACLMGWALDAMDVQLFAFVIPTLITLWGMTKSEAGIIGTSALITSAIGGVLAGLLADRIGRVKVLQITIVWFAVFTGASAFTHSFHELLITRSLQGLGFGGEWAAGAVLIGEVVDKRIRGRAVGTVQAGWPIGYALAALAYFTIFSLLPAETAWRALFMVGILPALSVIWLRRNVKESEAYLAVKTAGARGSIGGNLKLIFSRGIAGKTLTASLLAGGALGGNYTILTWLVTYLRQTHSMSVGVTTWYLAINIFGSFCGYVGAAYLSDMLGRRKTFVLSALGATLAILTYTFLPVVGVTMLLLGFLVGMFQSGIVSGMGACFSELFPAQIRASAGGFSYNFGRAFGSLIPAAVGITSARYGLGPSIGAWAAASYALVFLAALAMPETRFKELELHV</sequence>
<accession>A0A9N8RTA8</accession>
<feature type="transmembrane region" description="Helical" evidence="5">
    <location>
        <begin position="358"/>
        <end position="377"/>
    </location>
</feature>
<dbReference type="InterPro" id="IPR020846">
    <property type="entry name" value="MFS_dom"/>
</dbReference>
<feature type="transmembrane region" description="Helical" evidence="5">
    <location>
        <begin position="143"/>
        <end position="164"/>
    </location>
</feature>
<comment type="caution">
    <text evidence="7">The sequence shown here is derived from an EMBL/GenBank/DDBJ whole genome shotgun (WGS) entry which is preliminary data.</text>
</comment>
<feature type="transmembrane region" description="Helical" evidence="5">
    <location>
        <begin position="51"/>
        <end position="72"/>
    </location>
</feature>
<feature type="domain" description="Major facilitator superfamily (MFS) profile" evidence="6">
    <location>
        <begin position="15"/>
        <end position="405"/>
    </location>
</feature>
<evidence type="ECO:0000256" key="2">
    <source>
        <dbReference type="ARBA" id="ARBA00022692"/>
    </source>
</evidence>
<dbReference type="InterPro" id="IPR036259">
    <property type="entry name" value="MFS_trans_sf"/>
</dbReference>
<dbReference type="Gene3D" id="1.20.1250.20">
    <property type="entry name" value="MFS general substrate transporter like domains"/>
    <property type="match status" value="2"/>
</dbReference>
<evidence type="ECO:0000313" key="8">
    <source>
        <dbReference type="Proteomes" id="UP000789704"/>
    </source>
</evidence>
<dbReference type="GO" id="GO:0046943">
    <property type="term" value="F:carboxylic acid transmembrane transporter activity"/>
    <property type="evidence" value="ECO:0007669"/>
    <property type="project" value="TreeGrafter"/>
</dbReference>
<feature type="transmembrane region" description="Helical" evidence="5">
    <location>
        <begin position="263"/>
        <end position="283"/>
    </location>
</feature>
<protein>
    <submittedName>
        <fullName evidence="7">Metabolite transport protein YjhB</fullName>
    </submittedName>
</protein>
<gene>
    <name evidence="7" type="primary">yjhB_1</name>
    <name evidence="7" type="ORF">LMG31841_00556</name>
</gene>
<evidence type="ECO:0000256" key="3">
    <source>
        <dbReference type="ARBA" id="ARBA00022989"/>
    </source>
</evidence>
<dbReference type="SUPFAM" id="SSF103473">
    <property type="entry name" value="MFS general substrate transporter"/>
    <property type="match status" value="1"/>
</dbReference>
<feature type="transmembrane region" description="Helical" evidence="5">
    <location>
        <begin position="316"/>
        <end position="337"/>
    </location>
</feature>
<dbReference type="PROSITE" id="PS50850">
    <property type="entry name" value="MFS"/>
    <property type="match status" value="1"/>
</dbReference>
<feature type="transmembrane region" description="Helical" evidence="5">
    <location>
        <begin position="383"/>
        <end position="401"/>
    </location>
</feature>
<dbReference type="RefSeq" id="WP_228874615.1">
    <property type="nucleotide sequence ID" value="NZ_CAJQYZ010000007.1"/>
</dbReference>
<dbReference type="Pfam" id="PF07690">
    <property type="entry name" value="MFS_1"/>
    <property type="match status" value="1"/>
</dbReference>